<sequence length="450" mass="52198">MKSKDPDVWELAVCPIGGCVTVDVFFELSPLWFQMRIKNPTSLFYMPFTSIMSALKMPLVRMLAPLLRVNQCLRDACDAYGMENPSRVGYCREFIDCGRGDPKKEPIQEWGKWKNNINASGCFSKDSTFDYGIYKQAVNITRKSSIITRYIYSLFWGFQQISTLAGNQVPSDFVWEVLFTMAVTGLGLLLFALLIGNMQNFLQSLGRRRLEMQLRRRDVEHWMSHRRLPIKLRRQVRQSERFNWAATQGVKEEMVLQNLPEDLQRDIRRHLFKFLENVRIFSLMEEPILDAIRERLRQKIYIEGSNILTAGLPVEKMVFIVRGQMESTGEDRSIIPLSEGDVCGEELLRWCLENSSVSKDGQKIKITGNRLLANRTVKCLSNVEAFSLCAADLEEVTNLFARFLRNSRVQGAIRYESPYWRALAATRIQVAWRYRKKRLNRVTTSNLCPR</sequence>
<dbReference type="RefSeq" id="XP_010247506.1">
    <property type="nucleotide sequence ID" value="XM_010249204.1"/>
</dbReference>
<dbReference type="PANTHER" id="PTHR45651:SF11">
    <property type="entry name" value="CYCLIC NUCLEOTIDE-GATED ION CHANNEL 20, CHLOROPLASTIC-RELATED"/>
    <property type="match status" value="1"/>
</dbReference>
<keyword evidence="2" id="KW-0407">Ion channel</keyword>
<dbReference type="SUPFAM" id="SSF81324">
    <property type="entry name" value="Voltage-gated potassium channels"/>
    <property type="match status" value="1"/>
</dbReference>
<dbReference type="InterPro" id="IPR018490">
    <property type="entry name" value="cNMP-bd_dom_sf"/>
</dbReference>
<evidence type="ECO:0000313" key="5">
    <source>
        <dbReference type="Proteomes" id="UP000189703"/>
    </source>
</evidence>
<evidence type="ECO:0000256" key="1">
    <source>
        <dbReference type="ARBA" id="ARBA00023286"/>
    </source>
</evidence>
<dbReference type="InterPro" id="IPR014710">
    <property type="entry name" value="RmlC-like_jellyroll"/>
</dbReference>
<dbReference type="InterPro" id="IPR000595">
    <property type="entry name" value="cNMP-bd_dom"/>
</dbReference>
<keyword evidence="3" id="KW-1133">Transmembrane helix</keyword>
<dbReference type="PROSITE" id="PS50042">
    <property type="entry name" value="CNMP_BINDING_3"/>
    <property type="match status" value="1"/>
</dbReference>
<organism evidence="5 6">
    <name type="scientific">Nelumbo nucifera</name>
    <name type="common">Sacred lotus</name>
    <dbReference type="NCBI Taxonomy" id="4432"/>
    <lineage>
        <taxon>Eukaryota</taxon>
        <taxon>Viridiplantae</taxon>
        <taxon>Streptophyta</taxon>
        <taxon>Embryophyta</taxon>
        <taxon>Tracheophyta</taxon>
        <taxon>Spermatophyta</taxon>
        <taxon>Magnoliopsida</taxon>
        <taxon>Proteales</taxon>
        <taxon>Nelumbonaceae</taxon>
        <taxon>Nelumbo</taxon>
    </lineage>
</organism>
<protein>
    <submittedName>
        <fullName evidence="6">Probable cyclic nucleotide-gated ion channel 20, chloroplastic</fullName>
    </submittedName>
</protein>
<dbReference type="KEGG" id="nnu:104590510"/>
<dbReference type="GeneID" id="104590510"/>
<name>A0A1U7Z2X8_NELNU</name>
<dbReference type="InParanoid" id="A0A1U7Z2X8"/>
<gene>
    <name evidence="6" type="primary">LOC104590510</name>
</gene>
<dbReference type="eggNOG" id="KOG0498">
    <property type="taxonomic scope" value="Eukaryota"/>
</dbReference>
<feature type="domain" description="Cyclic nucleotide-binding" evidence="4">
    <location>
        <begin position="280"/>
        <end position="348"/>
    </location>
</feature>
<feature type="transmembrane region" description="Helical" evidence="3">
    <location>
        <begin position="173"/>
        <end position="195"/>
    </location>
</feature>
<dbReference type="OrthoDB" id="421226at2759"/>
<reference evidence="6" key="1">
    <citation type="submission" date="2025-08" db="UniProtKB">
        <authorList>
            <consortium name="RefSeq"/>
        </authorList>
    </citation>
    <scope>IDENTIFICATION</scope>
</reference>
<dbReference type="SUPFAM" id="SSF51206">
    <property type="entry name" value="cAMP-binding domain-like"/>
    <property type="match status" value="1"/>
</dbReference>
<evidence type="ECO:0000256" key="2">
    <source>
        <dbReference type="ARBA" id="ARBA00023303"/>
    </source>
</evidence>
<keyword evidence="5" id="KW-1185">Reference proteome</keyword>
<evidence type="ECO:0000259" key="4">
    <source>
        <dbReference type="PROSITE" id="PS50042"/>
    </source>
</evidence>
<evidence type="ECO:0000256" key="3">
    <source>
        <dbReference type="SAM" id="Phobius"/>
    </source>
</evidence>
<accession>A0A1U7Z2X8</accession>
<dbReference type="AlphaFoldDB" id="A0A1U7Z2X8"/>
<keyword evidence="3" id="KW-0812">Transmembrane</keyword>
<keyword evidence="3" id="KW-0472">Membrane</keyword>
<evidence type="ECO:0000313" key="6">
    <source>
        <dbReference type="RefSeq" id="XP_010247506.1"/>
    </source>
</evidence>
<keyword evidence="1" id="KW-0406">Ion transport</keyword>
<dbReference type="GO" id="GO:0016020">
    <property type="term" value="C:membrane"/>
    <property type="evidence" value="ECO:0007669"/>
    <property type="project" value="UniProtKB-SubCell"/>
</dbReference>
<dbReference type="Gene3D" id="2.60.120.10">
    <property type="entry name" value="Jelly Rolls"/>
    <property type="match status" value="1"/>
</dbReference>
<dbReference type="Gene3D" id="1.10.287.630">
    <property type="entry name" value="Helix hairpin bin"/>
    <property type="match status" value="1"/>
</dbReference>
<dbReference type="Proteomes" id="UP000189703">
    <property type="component" value="Unplaced"/>
</dbReference>
<keyword evidence="1" id="KW-0813">Transport</keyword>
<dbReference type="CDD" id="cd00038">
    <property type="entry name" value="CAP_ED"/>
    <property type="match status" value="1"/>
</dbReference>
<dbReference type="STRING" id="4432.A0A1U7Z2X8"/>
<keyword evidence="1" id="KW-1071">Ligand-gated ion channel</keyword>
<dbReference type="GO" id="GO:0034220">
    <property type="term" value="P:monoatomic ion transmembrane transport"/>
    <property type="evidence" value="ECO:0007669"/>
    <property type="project" value="UniProtKB-KW"/>
</dbReference>
<dbReference type="OMA" id="HMELKCH"/>
<dbReference type="PANTHER" id="PTHR45651">
    <property type="entry name" value="CYCLIC NUCLEOTIDE-GATED ION CHANNEL 15-RELATED-RELATED"/>
    <property type="match status" value="1"/>
</dbReference>
<proteinExistence type="predicted"/>